<dbReference type="FunFam" id="1.10.1200.10:FF:000005">
    <property type="entry name" value="Nonribosomal peptide synthetase 1"/>
    <property type="match status" value="2"/>
</dbReference>
<comment type="similarity">
    <text evidence="2">Belongs to the ATP-dependent AMP-binding enzyme family.</text>
</comment>
<evidence type="ECO:0000256" key="4">
    <source>
        <dbReference type="ARBA" id="ARBA00022553"/>
    </source>
</evidence>
<gene>
    <name evidence="6" type="primary">aerG</name>
    <name evidence="6" type="ORF">A19Y_1634</name>
</gene>
<dbReference type="GO" id="GO:0043041">
    <property type="term" value="P:amino acid activation for nonribosomal peptide biosynthetic process"/>
    <property type="evidence" value="ECO:0007669"/>
    <property type="project" value="TreeGrafter"/>
</dbReference>
<dbReference type="Proteomes" id="UP000027395">
    <property type="component" value="Chromosome"/>
</dbReference>
<dbReference type="Pfam" id="PF00668">
    <property type="entry name" value="Condensation"/>
    <property type="match status" value="2"/>
</dbReference>
<dbReference type="PANTHER" id="PTHR45527:SF1">
    <property type="entry name" value="FATTY ACID SYNTHASE"/>
    <property type="match status" value="1"/>
</dbReference>
<dbReference type="SUPFAM" id="SSF56801">
    <property type="entry name" value="Acetyl-CoA synthetase-like"/>
    <property type="match status" value="1"/>
</dbReference>
<dbReference type="HOGENOM" id="CLU_000022_2_10_3"/>
<keyword evidence="7" id="KW-1185">Reference proteome</keyword>
<dbReference type="InterPro" id="IPR023213">
    <property type="entry name" value="CAT-like_dom_sf"/>
</dbReference>
<comment type="cofactor">
    <cofactor evidence="1">
        <name>pantetheine 4'-phosphate</name>
        <dbReference type="ChEBI" id="CHEBI:47942"/>
    </cofactor>
</comment>
<dbReference type="EMBL" id="CM002803">
    <property type="protein sequence ID" value="KEI66647.1"/>
    <property type="molecule type" value="Genomic_DNA"/>
</dbReference>
<dbReference type="InterPro" id="IPR009081">
    <property type="entry name" value="PP-bd_ACP"/>
</dbReference>
<dbReference type="Gene3D" id="1.10.1200.10">
    <property type="entry name" value="ACP-like"/>
    <property type="match status" value="2"/>
</dbReference>
<dbReference type="InterPro" id="IPR000873">
    <property type="entry name" value="AMP-dep_synth/lig_dom"/>
</dbReference>
<dbReference type="Gene3D" id="3.40.50.980">
    <property type="match status" value="2"/>
</dbReference>
<dbReference type="FunFam" id="3.40.50.980:FF:000001">
    <property type="entry name" value="Non-ribosomal peptide synthetase"/>
    <property type="match status" value="1"/>
</dbReference>
<dbReference type="NCBIfam" id="TIGR01733">
    <property type="entry name" value="AA-adenyl-dom"/>
    <property type="match status" value="1"/>
</dbReference>
<protein>
    <submittedName>
        <fullName evidence="6">AerG</fullName>
        <ecNumber evidence="6">5.1.1.-</ecNumber>
    </submittedName>
</protein>
<dbReference type="Gene3D" id="3.30.559.30">
    <property type="entry name" value="Nonribosomal peptide synthetase, condensation domain"/>
    <property type="match status" value="2"/>
</dbReference>
<accession>A0A073CFE9</accession>
<dbReference type="GO" id="GO:0044550">
    <property type="term" value="P:secondary metabolite biosynthetic process"/>
    <property type="evidence" value="ECO:0007669"/>
    <property type="project" value="UniProtKB-ARBA"/>
</dbReference>
<evidence type="ECO:0000259" key="5">
    <source>
        <dbReference type="PROSITE" id="PS50075"/>
    </source>
</evidence>
<dbReference type="InterPro" id="IPR010071">
    <property type="entry name" value="AA_adenyl_dom"/>
</dbReference>
<dbReference type="GO" id="GO:0031177">
    <property type="term" value="F:phosphopantetheine binding"/>
    <property type="evidence" value="ECO:0007669"/>
    <property type="project" value="TreeGrafter"/>
</dbReference>
<evidence type="ECO:0000256" key="1">
    <source>
        <dbReference type="ARBA" id="ARBA00001957"/>
    </source>
</evidence>
<dbReference type="CDD" id="cd19531">
    <property type="entry name" value="LCL_NRPS-like"/>
    <property type="match status" value="1"/>
</dbReference>
<dbReference type="Pfam" id="PF00550">
    <property type="entry name" value="PP-binding"/>
    <property type="match status" value="2"/>
</dbReference>
<dbReference type="Gene3D" id="2.30.38.10">
    <property type="entry name" value="Luciferase, Domain 3"/>
    <property type="match status" value="1"/>
</dbReference>
<dbReference type="SUPFAM" id="SSF52777">
    <property type="entry name" value="CoA-dependent acyltransferases"/>
    <property type="match status" value="4"/>
</dbReference>
<dbReference type="InterPro" id="IPR036736">
    <property type="entry name" value="ACP-like_sf"/>
</dbReference>
<sequence>MVNSNNSNKSKDIEAIYPLSPTQEGMLFHTLYNPESNTYFDQFQLTFQGELDIAAFEKSWQQILDRHTILRTQFIWKNRKKPLQIVRKKVKLPWVNIDWRSLSQSDQQTHLNRFLEEDRQRGVETDKAPLMRCTLIQLENQTYQLIWSFHHILCDGWSWPILFQEIFTFYDAIKQGKQCYLPTPRPYQDYINWLQQQDISAAETFWRKTLLGFSIPTPLIGEKAREKNHKTYNIRQINLSAKTTANLKSFVAQNHLTLSTLVQASWALLLSRYSGEEDIIFGSVVSGRHPSLSGVESMVGLFINTLPARVLIPETTELLPWLHQLQEQHIQREQYSYTPLVDIQGWSEIPRNESLFESIIAFENYPATANFSELPGGIKISNIEDIGQTNYPLVLRAVPRQEMALIINYEENRFDLPTIERMLGHLQTLLEEMVINPHHFPKDLPILTESEREMLLEEWNHTESLFPISQCIHQLFEEQVKKTPNAVAVVYENQQLTYQQLNQKANQLAHSLQCLGVTPDSLVAICLERSLDMAVAILGTLKAGGACVPIDTKYPEERINFILADSGTKVVLTQNSCASMLSQNFSHHLLILEDKWDDITQESDQNITIEVNNDHLAYLIYTSGSTGVTKGVAVPHRSLTNLVEHHRDQMLTGGGVLQFASFSFDVSYHEIVAAWCFGGTLYIASEDTRLDLDKLVNLLANNPIEKVILPVTLWQQIAELYGAKPDLFKNLKEAITAGEQLQITQPMVEMFKSLKNCTLYNFYGPSEADLVTAYRFSHQPEEWPLYPPIGKPAVNVKVYLLDSNFQPVPLGSIGELYVSGAGLARGYFNRPELTTEKFIPNPFDQDSYSRLYKTGDLARYLSDGNIEFLGRIDDRVKIRGYSVELGELEAVLNKHPFLSQAVVKVYGESAREKYLCAYFVPLQSQTITIEQLRHFLQEQLPEYMIPSAFVPMESFPLTSNGKVDRRKLPKPTTSRPELSQIYVAPSTPTEEILTAIWQDILGLTKIGVNDNFFTVGGHSLFATQVIAMTRKAFNLELPIRSLFQSPTIAELAKKIEIGSYQELEQEIIPITRQTSDSELVPISLTQLELWFFNQFYPDNSVYNLPLIYRIEGSLNVPVLEQSLKEIVKRHQTLRTNFICIDGQVFQKISSEPRFDFSIIDLQGLSEIERERESERLASEEIARIFDLEQGSLFRSKLIQLAENDYLFVVTMHHIISDGWSFGVLIRELTLIYEAFSEGKPSPLPPLPIQYSDFALWQWQSIEDKSWQSQLDFWKKRIGVNPPILKFPTDHPRPSKLTFKEAHHPITISPELTDALKRFSQQEGVTLYMTLLATFKALILYYTQQEDIIVGGIIANRNRPETQDLIGLFVQFLPLYTNVGGNPNFRELLRRVKETSLGFYAHQEIPMINLVEELRPIREPQYAVLNQVIFLFQNPPKYDLKFADFTLKNQFPKIDKETDTAEHDLMLSLEETDNGIEGIIAYKVDLFTTTSIAKMGEQFLKILESIIVNPQEKIMAISPFSEQERYSINNYHWSSPIKEVKSTDFIKPRNLTEESLLKIWQEVLNLEDISIDDNFFELGGTSQKVLQVIDKVTKKLLIDLPLRNFFANPTLADLAATIEHHIL</sequence>
<dbReference type="FunFam" id="3.40.50.12780:FF:000012">
    <property type="entry name" value="Non-ribosomal peptide synthetase"/>
    <property type="match status" value="1"/>
</dbReference>
<name>A0A073CFE9_PLAA1</name>
<reference evidence="6 7" key="1">
    <citation type="journal article" date="2014" name="Appl. Environ. Microbiol.">
        <title>Elucidation of insertion elements encoded on plasmids and in vitro construction of shuttle vectors from the toxic cyanobacterium Planktothrix.</title>
        <authorList>
            <person name="Christiansen G."/>
            <person name="Goesmann A."/>
            <person name="Kurmayer R."/>
        </authorList>
    </citation>
    <scope>NUCLEOTIDE SEQUENCE [LARGE SCALE GENOMIC DNA]</scope>
    <source>
        <strain evidence="6 7">NIVA-CYA 126/8</strain>
    </source>
</reference>
<dbReference type="Pfam" id="PF00501">
    <property type="entry name" value="AMP-binding"/>
    <property type="match status" value="1"/>
</dbReference>
<dbReference type="PROSITE" id="PS50075">
    <property type="entry name" value="CARRIER"/>
    <property type="match status" value="2"/>
</dbReference>
<evidence type="ECO:0000256" key="3">
    <source>
        <dbReference type="ARBA" id="ARBA00022450"/>
    </source>
</evidence>
<dbReference type="FunFam" id="2.30.38.10:FF:000001">
    <property type="entry name" value="Non-ribosomal peptide synthetase PvdI"/>
    <property type="match status" value="1"/>
</dbReference>
<dbReference type="InterPro" id="IPR001242">
    <property type="entry name" value="Condensation_dom"/>
</dbReference>
<dbReference type="EC" id="5.1.1.-" evidence="6"/>
<dbReference type="FunFam" id="3.30.559.10:FF:000012">
    <property type="entry name" value="Non-ribosomal peptide synthetase"/>
    <property type="match status" value="1"/>
</dbReference>
<dbReference type="SUPFAM" id="SSF47336">
    <property type="entry name" value="ACP-like"/>
    <property type="match status" value="2"/>
</dbReference>
<evidence type="ECO:0000313" key="6">
    <source>
        <dbReference type="EMBL" id="KEI66647.1"/>
    </source>
</evidence>
<proteinExistence type="inferred from homology"/>
<keyword evidence="6" id="KW-0413">Isomerase</keyword>
<dbReference type="eggNOG" id="COG1020">
    <property type="taxonomic scope" value="Bacteria"/>
</dbReference>
<dbReference type="GO" id="GO:0005829">
    <property type="term" value="C:cytosol"/>
    <property type="evidence" value="ECO:0007669"/>
    <property type="project" value="TreeGrafter"/>
</dbReference>
<dbReference type="Pfam" id="PF13193">
    <property type="entry name" value="AMP-binding_C"/>
    <property type="match status" value="1"/>
</dbReference>
<dbReference type="FunFam" id="3.30.300.30:FF:000010">
    <property type="entry name" value="Enterobactin synthetase component F"/>
    <property type="match status" value="1"/>
</dbReference>
<feature type="domain" description="Carrier" evidence="5">
    <location>
        <begin position="984"/>
        <end position="1059"/>
    </location>
</feature>
<feature type="domain" description="Carrier" evidence="5">
    <location>
        <begin position="1546"/>
        <end position="1621"/>
    </location>
</feature>
<dbReference type="Gene3D" id="3.30.559.10">
    <property type="entry name" value="Chloramphenicol acetyltransferase-like domain"/>
    <property type="match status" value="2"/>
</dbReference>
<dbReference type="InterPro" id="IPR045851">
    <property type="entry name" value="AMP-bd_C_sf"/>
</dbReference>
<keyword evidence="4" id="KW-0597">Phosphoprotein</keyword>
<dbReference type="Gene3D" id="3.30.300.30">
    <property type="match status" value="1"/>
</dbReference>
<organism evidence="6 7">
    <name type="scientific">Planktothrix agardhii (strain NIVA-CYA 126/8)</name>
    <dbReference type="NCBI Taxonomy" id="388467"/>
    <lineage>
        <taxon>Bacteria</taxon>
        <taxon>Bacillati</taxon>
        <taxon>Cyanobacteriota</taxon>
        <taxon>Cyanophyceae</taxon>
        <taxon>Oscillatoriophycideae</taxon>
        <taxon>Oscillatoriales</taxon>
        <taxon>Microcoleaceae</taxon>
        <taxon>Planktothrix</taxon>
    </lineage>
</organism>
<dbReference type="CDD" id="cd19543">
    <property type="entry name" value="DCL_NRPS"/>
    <property type="match status" value="1"/>
</dbReference>
<dbReference type="GO" id="GO:0008610">
    <property type="term" value="P:lipid biosynthetic process"/>
    <property type="evidence" value="ECO:0007669"/>
    <property type="project" value="UniProtKB-ARBA"/>
</dbReference>
<dbReference type="STRING" id="388467.A19Y_1634"/>
<evidence type="ECO:0000313" key="7">
    <source>
        <dbReference type="Proteomes" id="UP000027395"/>
    </source>
</evidence>
<dbReference type="PATRIC" id="fig|388467.6.peg.1569"/>
<keyword evidence="3" id="KW-0596">Phosphopantetheine</keyword>
<dbReference type="PANTHER" id="PTHR45527">
    <property type="entry name" value="NONRIBOSOMAL PEPTIDE SYNTHETASE"/>
    <property type="match status" value="1"/>
</dbReference>
<dbReference type="InterPro" id="IPR025110">
    <property type="entry name" value="AMP-bd_C"/>
</dbReference>
<dbReference type="RefSeq" id="WP_052369451.1">
    <property type="nucleotide sequence ID" value="NZ_CM002803.1"/>
</dbReference>
<evidence type="ECO:0000256" key="2">
    <source>
        <dbReference type="ARBA" id="ARBA00006432"/>
    </source>
</evidence>
<dbReference type="GO" id="GO:0016853">
    <property type="term" value="F:isomerase activity"/>
    <property type="evidence" value="ECO:0007669"/>
    <property type="project" value="UniProtKB-KW"/>
</dbReference>